<comment type="caution">
    <text evidence="2">The sequence shown here is derived from an EMBL/GenBank/DDBJ whole genome shotgun (WGS) entry which is preliminary data.</text>
</comment>
<gene>
    <name evidence="2" type="ORF">GCM10009105_22510</name>
</gene>
<dbReference type="Proteomes" id="UP001501523">
    <property type="component" value="Unassembled WGS sequence"/>
</dbReference>
<organism evidence="2 3">
    <name type="scientific">Dokdonella soli</name>
    <dbReference type="NCBI Taxonomy" id="529810"/>
    <lineage>
        <taxon>Bacteria</taxon>
        <taxon>Pseudomonadati</taxon>
        <taxon>Pseudomonadota</taxon>
        <taxon>Gammaproteobacteria</taxon>
        <taxon>Lysobacterales</taxon>
        <taxon>Rhodanobacteraceae</taxon>
        <taxon>Dokdonella</taxon>
    </lineage>
</organism>
<reference evidence="3" key="1">
    <citation type="journal article" date="2019" name="Int. J. Syst. Evol. Microbiol.">
        <title>The Global Catalogue of Microorganisms (GCM) 10K type strain sequencing project: providing services to taxonomists for standard genome sequencing and annotation.</title>
        <authorList>
            <consortium name="The Broad Institute Genomics Platform"/>
            <consortium name="The Broad Institute Genome Sequencing Center for Infectious Disease"/>
            <person name="Wu L."/>
            <person name="Ma J."/>
        </authorList>
    </citation>
    <scope>NUCLEOTIDE SEQUENCE [LARGE SCALE GENOMIC DNA]</scope>
    <source>
        <strain evidence="3">JCM 15421</strain>
    </source>
</reference>
<keyword evidence="3" id="KW-1185">Reference proteome</keyword>
<feature type="transmembrane region" description="Helical" evidence="1">
    <location>
        <begin position="93"/>
        <end position="114"/>
    </location>
</feature>
<accession>A0ABP3TV92</accession>
<sequence length="182" mass="19178">MNSPRAPFLSGLPARVVNLCRLRGGPQDLPYSPNLLALLVVAGTALDALTGGLLGEVGTTLARSLLSTGVVLALCWLALAIRNLRSRFVQTATALVACSIVFSLLQLPLALLAGPPPVNAGALTGLQLLLGWITIALFVWQLSVDAHIMRHAMEAPYALAFALVASWVLAYWAFDRLLLGAG</sequence>
<keyword evidence="1" id="KW-0472">Membrane</keyword>
<name>A0ABP3TV92_9GAMM</name>
<keyword evidence="1" id="KW-0812">Transmembrane</keyword>
<feature type="transmembrane region" description="Helical" evidence="1">
    <location>
        <begin position="155"/>
        <end position="174"/>
    </location>
</feature>
<feature type="transmembrane region" description="Helical" evidence="1">
    <location>
        <begin position="61"/>
        <end position="81"/>
    </location>
</feature>
<proteinExistence type="predicted"/>
<dbReference type="EMBL" id="BAAAEU010000010">
    <property type="protein sequence ID" value="GAA0716256.1"/>
    <property type="molecule type" value="Genomic_DNA"/>
</dbReference>
<evidence type="ECO:0000313" key="2">
    <source>
        <dbReference type="EMBL" id="GAA0716256.1"/>
    </source>
</evidence>
<dbReference type="RefSeq" id="WP_343791095.1">
    <property type="nucleotide sequence ID" value="NZ_BAAAEU010000010.1"/>
</dbReference>
<keyword evidence="1" id="KW-1133">Transmembrane helix</keyword>
<evidence type="ECO:0000313" key="3">
    <source>
        <dbReference type="Proteomes" id="UP001501523"/>
    </source>
</evidence>
<evidence type="ECO:0000256" key="1">
    <source>
        <dbReference type="SAM" id="Phobius"/>
    </source>
</evidence>
<protein>
    <recommendedName>
        <fullName evidence="4">Yip1 domain-containing protein</fullName>
    </recommendedName>
</protein>
<feature type="transmembrane region" description="Helical" evidence="1">
    <location>
        <begin position="120"/>
        <end position="143"/>
    </location>
</feature>
<evidence type="ECO:0008006" key="4">
    <source>
        <dbReference type="Google" id="ProtNLM"/>
    </source>
</evidence>